<dbReference type="EMBL" id="ML977559">
    <property type="protein sequence ID" value="KAF2006742.1"/>
    <property type="molecule type" value="Genomic_DNA"/>
</dbReference>
<organism evidence="1 2">
    <name type="scientific">Amniculicola lignicola CBS 123094</name>
    <dbReference type="NCBI Taxonomy" id="1392246"/>
    <lineage>
        <taxon>Eukaryota</taxon>
        <taxon>Fungi</taxon>
        <taxon>Dikarya</taxon>
        <taxon>Ascomycota</taxon>
        <taxon>Pezizomycotina</taxon>
        <taxon>Dothideomycetes</taxon>
        <taxon>Pleosporomycetidae</taxon>
        <taxon>Pleosporales</taxon>
        <taxon>Amniculicolaceae</taxon>
        <taxon>Amniculicola</taxon>
    </lineage>
</organism>
<gene>
    <name evidence="1" type="ORF">P154DRAFT_224140</name>
</gene>
<sequence length="127" mass="14440">MPADSRPLALSRLSFISALSRMTPLMVLLLPWPLSPCQPRFYCSSSSIRVQNSNLIIVPQNQIHQVNAPPTRHFRPRATCSRRPPGFIWRIEHNLLWLWRSPATAAAVDPAVWRQRAFPTVAVYTAV</sequence>
<protein>
    <submittedName>
        <fullName evidence="1">Uncharacterized protein</fullName>
    </submittedName>
</protein>
<reference evidence="1" key="1">
    <citation type="journal article" date="2020" name="Stud. Mycol.">
        <title>101 Dothideomycetes genomes: a test case for predicting lifestyles and emergence of pathogens.</title>
        <authorList>
            <person name="Haridas S."/>
            <person name="Albert R."/>
            <person name="Binder M."/>
            <person name="Bloem J."/>
            <person name="Labutti K."/>
            <person name="Salamov A."/>
            <person name="Andreopoulos B."/>
            <person name="Baker S."/>
            <person name="Barry K."/>
            <person name="Bills G."/>
            <person name="Bluhm B."/>
            <person name="Cannon C."/>
            <person name="Castanera R."/>
            <person name="Culley D."/>
            <person name="Daum C."/>
            <person name="Ezra D."/>
            <person name="Gonzalez J."/>
            <person name="Henrissat B."/>
            <person name="Kuo A."/>
            <person name="Liang C."/>
            <person name="Lipzen A."/>
            <person name="Lutzoni F."/>
            <person name="Magnuson J."/>
            <person name="Mondo S."/>
            <person name="Nolan M."/>
            <person name="Ohm R."/>
            <person name="Pangilinan J."/>
            <person name="Park H.-J."/>
            <person name="Ramirez L."/>
            <person name="Alfaro M."/>
            <person name="Sun H."/>
            <person name="Tritt A."/>
            <person name="Yoshinaga Y."/>
            <person name="Zwiers L.-H."/>
            <person name="Turgeon B."/>
            <person name="Goodwin S."/>
            <person name="Spatafora J."/>
            <person name="Crous P."/>
            <person name="Grigoriev I."/>
        </authorList>
    </citation>
    <scope>NUCLEOTIDE SEQUENCE</scope>
    <source>
        <strain evidence="1">CBS 123094</strain>
    </source>
</reference>
<evidence type="ECO:0000313" key="1">
    <source>
        <dbReference type="EMBL" id="KAF2006742.1"/>
    </source>
</evidence>
<evidence type="ECO:0000313" key="2">
    <source>
        <dbReference type="Proteomes" id="UP000799779"/>
    </source>
</evidence>
<dbReference type="Proteomes" id="UP000799779">
    <property type="component" value="Unassembled WGS sequence"/>
</dbReference>
<dbReference type="AlphaFoldDB" id="A0A6A5WYI1"/>
<keyword evidence="2" id="KW-1185">Reference proteome</keyword>
<name>A0A6A5WYI1_9PLEO</name>
<accession>A0A6A5WYI1</accession>
<proteinExistence type="predicted"/>